<dbReference type="SUPFAM" id="SSF53335">
    <property type="entry name" value="S-adenosyl-L-methionine-dependent methyltransferases"/>
    <property type="match status" value="1"/>
</dbReference>
<comment type="caution">
    <text evidence="1">The sequence shown here is derived from an EMBL/GenBank/DDBJ whole genome shotgun (WGS) entry which is preliminary data.</text>
</comment>
<dbReference type="PANTHER" id="PTHR14614">
    <property type="entry name" value="HEPATOCELLULAR CARCINOMA-ASSOCIATED ANTIGEN"/>
    <property type="match status" value="1"/>
</dbReference>
<dbReference type="InterPro" id="IPR029063">
    <property type="entry name" value="SAM-dependent_MTases_sf"/>
</dbReference>
<dbReference type="Pfam" id="PF10294">
    <property type="entry name" value="Methyltransf_16"/>
    <property type="match status" value="1"/>
</dbReference>
<organism evidence="1 2">
    <name type="scientific">Coccomyxa viridis</name>
    <dbReference type="NCBI Taxonomy" id="1274662"/>
    <lineage>
        <taxon>Eukaryota</taxon>
        <taxon>Viridiplantae</taxon>
        <taxon>Chlorophyta</taxon>
        <taxon>core chlorophytes</taxon>
        <taxon>Trebouxiophyceae</taxon>
        <taxon>Trebouxiophyceae incertae sedis</taxon>
        <taxon>Coccomyxaceae</taxon>
        <taxon>Coccomyxa</taxon>
    </lineage>
</organism>
<name>A0AAV1IJF8_9CHLO</name>
<proteinExistence type="predicted"/>
<dbReference type="EMBL" id="CAUYUE010000016">
    <property type="protein sequence ID" value="CAK0787269.1"/>
    <property type="molecule type" value="Genomic_DNA"/>
</dbReference>
<dbReference type="Proteomes" id="UP001314263">
    <property type="component" value="Unassembled WGS sequence"/>
</dbReference>
<evidence type="ECO:0000313" key="2">
    <source>
        <dbReference type="Proteomes" id="UP001314263"/>
    </source>
</evidence>
<dbReference type="InterPro" id="IPR019410">
    <property type="entry name" value="Methyltransf_16"/>
</dbReference>
<dbReference type="PANTHER" id="PTHR14614:SF157">
    <property type="entry name" value="METHYLTRANSFERASE TYPE 12 DOMAIN-CONTAINING PROTEIN"/>
    <property type="match status" value="1"/>
</dbReference>
<evidence type="ECO:0000313" key="1">
    <source>
        <dbReference type="EMBL" id="CAK0787269.1"/>
    </source>
</evidence>
<dbReference type="Gene3D" id="3.40.50.150">
    <property type="entry name" value="Vaccinia Virus protein VP39"/>
    <property type="match status" value="1"/>
</dbReference>
<reference evidence="1 2" key="1">
    <citation type="submission" date="2023-10" db="EMBL/GenBank/DDBJ databases">
        <authorList>
            <person name="Maclean D."/>
            <person name="Macfadyen A."/>
        </authorList>
    </citation>
    <scope>NUCLEOTIDE SEQUENCE [LARGE SCALE GENOMIC DNA]</scope>
</reference>
<sequence>MAAATFANACTELGDRRDLEANFLELLVASERVGDLVDVIKHATKLGRRKQAVRDLARATQSDETFAVEARIAGAVDALTILIKLNPGDEELMDNACKVITACSGTLACSGKVHELHFGTAAVRLREGSLADGVGTRMWAMSRSLSSMLAERPDLVRGLDVLEMGSGTGLCGIVAAKLGAAKVVLTDCEEAVLLNLRECAAANTEPRQAPGQSAQAAAFPLQASAEDLEFDPEDADICNDLDDFLEQATSARCNPALGPDGHAEHLEWDLGHMQVRFMDWRSDLERLHSQSRASQATSTLLIEPERLKSIPGIQEDATFDVVLGSDILYEDFHAAMVAAVLKLRLRPRGVGLLAVAIRDEVFYTDLLKHIKAHHMLADAQDIEVGQAAEGILGRSHDYHGFVALTVEHAA</sequence>
<protein>
    <submittedName>
        <fullName evidence="1">Uncharacterized protein</fullName>
    </submittedName>
</protein>
<keyword evidence="2" id="KW-1185">Reference proteome</keyword>
<gene>
    <name evidence="1" type="ORF">CVIRNUC_010487</name>
</gene>
<dbReference type="AlphaFoldDB" id="A0AAV1IJF8"/>
<accession>A0AAV1IJF8</accession>
<dbReference type="CDD" id="cd02440">
    <property type="entry name" value="AdoMet_MTases"/>
    <property type="match status" value="1"/>
</dbReference>